<sequence>MTVLPLDPKLDLTKVAALTDTIRSHKGSDLVIDATEVTHLGALGLQVLVSAAKSWRDSGHSLTISPRSEAFDEALGLYGVSLDDLQSTEAA</sequence>
<feature type="domain" description="STAS" evidence="1">
    <location>
        <begin position="1"/>
        <end position="91"/>
    </location>
</feature>
<evidence type="ECO:0000313" key="2">
    <source>
        <dbReference type="EMBL" id="MER5171537.1"/>
    </source>
</evidence>
<dbReference type="Proteomes" id="UP001438953">
    <property type="component" value="Unassembled WGS sequence"/>
</dbReference>
<dbReference type="SUPFAM" id="SSF52091">
    <property type="entry name" value="SpoIIaa-like"/>
    <property type="match status" value="1"/>
</dbReference>
<dbReference type="Gene3D" id="3.30.750.24">
    <property type="entry name" value="STAS domain"/>
    <property type="match status" value="1"/>
</dbReference>
<dbReference type="PROSITE" id="PS50801">
    <property type="entry name" value="STAS"/>
    <property type="match status" value="1"/>
</dbReference>
<dbReference type="InterPro" id="IPR058548">
    <property type="entry name" value="MlaB-like_STAS"/>
</dbReference>
<gene>
    <name evidence="2" type="ORF">VSX56_07070</name>
</gene>
<reference evidence="2 3" key="1">
    <citation type="submission" date="2024-01" db="EMBL/GenBank/DDBJ databases">
        <authorList>
            <person name="Deng Y."/>
            <person name="Su J."/>
        </authorList>
    </citation>
    <scope>NUCLEOTIDE SEQUENCE [LARGE SCALE GENOMIC DNA]</scope>
    <source>
        <strain evidence="2 3">CPCC 100088</strain>
    </source>
</reference>
<dbReference type="EMBL" id="JAYWLC010000004">
    <property type="protein sequence ID" value="MER5171537.1"/>
    <property type="molecule type" value="Genomic_DNA"/>
</dbReference>
<dbReference type="InterPro" id="IPR002645">
    <property type="entry name" value="STAS_dom"/>
</dbReference>
<name>A0ABV1SF45_9RHOB</name>
<dbReference type="RefSeq" id="WP_339112731.1">
    <property type="nucleotide sequence ID" value="NZ_JAYWLC010000004.1"/>
</dbReference>
<protein>
    <submittedName>
        <fullName evidence="2">STAS domain-containing protein</fullName>
    </submittedName>
</protein>
<evidence type="ECO:0000259" key="1">
    <source>
        <dbReference type="PROSITE" id="PS50801"/>
    </source>
</evidence>
<accession>A0ABV1SF45</accession>
<evidence type="ECO:0000313" key="3">
    <source>
        <dbReference type="Proteomes" id="UP001438953"/>
    </source>
</evidence>
<proteinExistence type="predicted"/>
<keyword evidence="3" id="KW-1185">Reference proteome</keyword>
<organism evidence="2 3">
    <name type="scientific">Thioclava kandeliae</name>
    <dbReference type="NCBI Taxonomy" id="3070818"/>
    <lineage>
        <taxon>Bacteria</taxon>
        <taxon>Pseudomonadati</taxon>
        <taxon>Pseudomonadota</taxon>
        <taxon>Alphaproteobacteria</taxon>
        <taxon>Rhodobacterales</taxon>
        <taxon>Paracoccaceae</taxon>
        <taxon>Thioclava</taxon>
    </lineage>
</organism>
<dbReference type="InterPro" id="IPR036513">
    <property type="entry name" value="STAS_dom_sf"/>
</dbReference>
<reference evidence="2 3" key="2">
    <citation type="submission" date="2024-06" db="EMBL/GenBank/DDBJ databases">
        <title>Thioclava kandeliae sp. nov. from a rhizosphere soil sample of Kandelia candel in a mangrove.</title>
        <authorList>
            <person name="Mu T."/>
        </authorList>
    </citation>
    <scope>NUCLEOTIDE SEQUENCE [LARGE SCALE GENOMIC DNA]</scope>
    <source>
        <strain evidence="2 3">CPCC 100088</strain>
    </source>
</reference>
<comment type="caution">
    <text evidence="2">The sequence shown here is derived from an EMBL/GenBank/DDBJ whole genome shotgun (WGS) entry which is preliminary data.</text>
</comment>
<dbReference type="Pfam" id="PF13466">
    <property type="entry name" value="STAS_2"/>
    <property type="match status" value="1"/>
</dbReference>